<dbReference type="GO" id="GO:0035556">
    <property type="term" value="P:intracellular signal transduction"/>
    <property type="evidence" value="ECO:0007669"/>
    <property type="project" value="InterPro"/>
</dbReference>
<dbReference type="GO" id="GO:0007189">
    <property type="term" value="P:adenylate cyclase-activating G protein-coupled receptor signaling pathway"/>
    <property type="evidence" value="ECO:0007669"/>
    <property type="project" value="TreeGrafter"/>
</dbReference>
<dbReference type="CDD" id="cd07302">
    <property type="entry name" value="CHD"/>
    <property type="match status" value="1"/>
</dbReference>
<evidence type="ECO:0000313" key="16">
    <source>
        <dbReference type="EMBL" id="ELU05288.1"/>
    </source>
</evidence>
<keyword evidence="12" id="KW-0472">Membrane</keyword>
<comment type="catalytic activity">
    <reaction evidence="1">
        <text>ATP = 3',5'-cyclic AMP + diphosphate</text>
        <dbReference type="Rhea" id="RHEA:15389"/>
        <dbReference type="ChEBI" id="CHEBI:30616"/>
        <dbReference type="ChEBI" id="CHEBI:33019"/>
        <dbReference type="ChEBI" id="CHEBI:58165"/>
        <dbReference type="EC" id="4.6.1.1"/>
    </reaction>
</comment>
<organism evidence="16">
    <name type="scientific">Capitella teleta</name>
    <name type="common">Polychaete worm</name>
    <dbReference type="NCBI Taxonomy" id="283909"/>
    <lineage>
        <taxon>Eukaryota</taxon>
        <taxon>Metazoa</taxon>
        <taxon>Spiralia</taxon>
        <taxon>Lophotrochozoa</taxon>
        <taxon>Annelida</taxon>
        <taxon>Polychaeta</taxon>
        <taxon>Sedentaria</taxon>
        <taxon>Scolecida</taxon>
        <taxon>Capitellidae</taxon>
        <taxon>Capitella</taxon>
    </lineage>
</organism>
<proteinExistence type="inferred from homology"/>
<dbReference type="Proteomes" id="UP000014760">
    <property type="component" value="Unassembled WGS sequence"/>
</dbReference>
<evidence type="ECO:0000256" key="2">
    <source>
        <dbReference type="ARBA" id="ARBA00001946"/>
    </source>
</evidence>
<dbReference type="HOGENOM" id="CLU_001072_6_4_1"/>
<reference evidence="16 18" key="2">
    <citation type="journal article" date="2013" name="Nature">
        <title>Insights into bilaterian evolution from three spiralian genomes.</title>
        <authorList>
            <person name="Simakov O."/>
            <person name="Marletaz F."/>
            <person name="Cho S.J."/>
            <person name="Edsinger-Gonzales E."/>
            <person name="Havlak P."/>
            <person name="Hellsten U."/>
            <person name="Kuo D.H."/>
            <person name="Larsson T."/>
            <person name="Lv J."/>
            <person name="Arendt D."/>
            <person name="Savage R."/>
            <person name="Osoegawa K."/>
            <person name="de Jong P."/>
            <person name="Grimwood J."/>
            <person name="Chapman J.A."/>
            <person name="Shapiro H."/>
            <person name="Aerts A."/>
            <person name="Otillar R.P."/>
            <person name="Terry A.Y."/>
            <person name="Boore J.L."/>
            <person name="Grigoriev I.V."/>
            <person name="Lindberg D.R."/>
            <person name="Seaver E.C."/>
            <person name="Weisblat D.A."/>
            <person name="Putnam N.H."/>
            <person name="Rokhsar D.S."/>
        </authorList>
    </citation>
    <scope>NUCLEOTIDE SEQUENCE</scope>
    <source>
        <strain evidence="16 18">I ESC-2004</strain>
    </source>
</reference>
<dbReference type="PANTHER" id="PTHR45627">
    <property type="entry name" value="ADENYLATE CYCLASE TYPE 1"/>
    <property type="match status" value="1"/>
</dbReference>
<dbReference type="GO" id="GO:0006171">
    <property type="term" value="P:cAMP biosynthetic process"/>
    <property type="evidence" value="ECO:0007669"/>
    <property type="project" value="UniProtKB-KW"/>
</dbReference>
<comment type="similarity">
    <text evidence="14">Belongs to the adenylyl cyclase class-4/guanylyl cyclase family.</text>
</comment>
<dbReference type="PANTHER" id="PTHR45627:SF12">
    <property type="entry name" value="ADENYLATE CYCLASE TYPE 2"/>
    <property type="match status" value="1"/>
</dbReference>
<keyword evidence="11" id="KW-0115">cAMP biosynthesis</keyword>
<dbReference type="EC" id="4.6.1.1" evidence="4"/>
<evidence type="ECO:0000256" key="8">
    <source>
        <dbReference type="ARBA" id="ARBA00022840"/>
    </source>
</evidence>
<evidence type="ECO:0000256" key="1">
    <source>
        <dbReference type="ARBA" id="ARBA00001593"/>
    </source>
</evidence>
<dbReference type="EMBL" id="KB301658">
    <property type="protein sequence ID" value="ELU05288.1"/>
    <property type="molecule type" value="Genomic_DNA"/>
</dbReference>
<name>R7UGQ9_CAPTE</name>
<dbReference type="InterPro" id="IPR018297">
    <property type="entry name" value="A/G_cyclase_CS"/>
</dbReference>
<accession>R7UGQ9</accession>
<dbReference type="EMBL" id="AMQN01023537">
    <property type="status" value="NOT_ANNOTATED_CDS"/>
    <property type="molecule type" value="Genomic_DNA"/>
</dbReference>
<dbReference type="Pfam" id="PF00211">
    <property type="entry name" value="Guanylate_cyc"/>
    <property type="match status" value="1"/>
</dbReference>
<dbReference type="AlphaFoldDB" id="R7UGQ9"/>
<evidence type="ECO:0000256" key="11">
    <source>
        <dbReference type="ARBA" id="ARBA00022998"/>
    </source>
</evidence>
<dbReference type="InterPro" id="IPR029787">
    <property type="entry name" value="Nucleotide_cyclase"/>
</dbReference>
<evidence type="ECO:0000256" key="9">
    <source>
        <dbReference type="ARBA" id="ARBA00022842"/>
    </source>
</evidence>
<evidence type="ECO:0000256" key="14">
    <source>
        <dbReference type="RuleBase" id="RU000405"/>
    </source>
</evidence>
<feature type="non-terminal residue" evidence="16">
    <location>
        <position position="131"/>
    </location>
</feature>
<keyword evidence="13 14" id="KW-0456">Lyase</keyword>
<dbReference type="InterPro" id="IPR001054">
    <property type="entry name" value="A/G_cyclase"/>
</dbReference>
<feature type="domain" description="Guanylate cyclase" evidence="15">
    <location>
        <begin position="1"/>
        <end position="102"/>
    </location>
</feature>
<dbReference type="Gene3D" id="3.30.70.1230">
    <property type="entry name" value="Nucleotide cyclase"/>
    <property type="match status" value="1"/>
</dbReference>
<evidence type="ECO:0000256" key="10">
    <source>
        <dbReference type="ARBA" id="ARBA00022989"/>
    </source>
</evidence>
<dbReference type="STRING" id="283909.R7UGQ9"/>
<dbReference type="GO" id="GO:0004016">
    <property type="term" value="F:adenylate cyclase activity"/>
    <property type="evidence" value="ECO:0007669"/>
    <property type="project" value="UniProtKB-EC"/>
</dbReference>
<feature type="non-terminal residue" evidence="16">
    <location>
        <position position="1"/>
    </location>
</feature>
<keyword evidence="6" id="KW-0479">Metal-binding</keyword>
<comment type="subcellular location">
    <subcellularLocation>
        <location evidence="3">Membrane</location>
        <topology evidence="3">Multi-pass membrane protein</topology>
    </subcellularLocation>
</comment>
<dbReference type="OrthoDB" id="2107370at2759"/>
<evidence type="ECO:0000256" key="6">
    <source>
        <dbReference type="ARBA" id="ARBA00022723"/>
    </source>
</evidence>
<reference evidence="18" key="1">
    <citation type="submission" date="2012-12" db="EMBL/GenBank/DDBJ databases">
        <authorList>
            <person name="Hellsten U."/>
            <person name="Grimwood J."/>
            <person name="Chapman J.A."/>
            <person name="Shapiro H."/>
            <person name="Aerts A."/>
            <person name="Otillar R.P."/>
            <person name="Terry A.Y."/>
            <person name="Boore J.L."/>
            <person name="Simakov O."/>
            <person name="Marletaz F."/>
            <person name="Cho S.-J."/>
            <person name="Edsinger-Gonzales E."/>
            <person name="Havlak P."/>
            <person name="Kuo D.-H."/>
            <person name="Larsson T."/>
            <person name="Lv J."/>
            <person name="Arendt D."/>
            <person name="Savage R."/>
            <person name="Osoegawa K."/>
            <person name="de Jong P."/>
            <person name="Lindberg D.R."/>
            <person name="Seaver E.C."/>
            <person name="Weisblat D.A."/>
            <person name="Putnam N.H."/>
            <person name="Grigoriev I.V."/>
            <person name="Rokhsar D.S."/>
        </authorList>
    </citation>
    <scope>NUCLEOTIDE SEQUENCE</scope>
    <source>
        <strain evidence="18">I ESC-2004</strain>
    </source>
</reference>
<evidence type="ECO:0000256" key="5">
    <source>
        <dbReference type="ARBA" id="ARBA00022692"/>
    </source>
</evidence>
<comment type="cofactor">
    <cofactor evidence="2">
        <name>Mg(2+)</name>
        <dbReference type="ChEBI" id="CHEBI:18420"/>
    </cofactor>
</comment>
<keyword evidence="9" id="KW-0460">Magnesium</keyword>
<keyword evidence="5" id="KW-0812">Transmembrane</keyword>
<dbReference type="EnsemblMetazoa" id="CapteT80150">
    <property type="protein sequence ID" value="CapteP80150"/>
    <property type="gene ID" value="CapteG80150"/>
</dbReference>
<dbReference type="GO" id="GO:0005886">
    <property type="term" value="C:plasma membrane"/>
    <property type="evidence" value="ECO:0007669"/>
    <property type="project" value="TreeGrafter"/>
</dbReference>
<protein>
    <recommendedName>
        <fullName evidence="4">adenylate cyclase</fullName>
        <ecNumber evidence="4">4.6.1.1</ecNumber>
    </recommendedName>
</protein>
<gene>
    <name evidence="16" type="ORF">CAPTEDRAFT_80150</name>
</gene>
<evidence type="ECO:0000256" key="3">
    <source>
        <dbReference type="ARBA" id="ARBA00004141"/>
    </source>
</evidence>
<evidence type="ECO:0000259" key="15">
    <source>
        <dbReference type="PROSITE" id="PS50125"/>
    </source>
</evidence>
<dbReference type="SMART" id="SM00044">
    <property type="entry name" value="CYCc"/>
    <property type="match status" value="1"/>
</dbReference>
<dbReference type="PROSITE" id="PS00452">
    <property type="entry name" value="GUANYLATE_CYCLASE_1"/>
    <property type="match status" value="1"/>
</dbReference>
<evidence type="ECO:0000256" key="12">
    <source>
        <dbReference type="ARBA" id="ARBA00023136"/>
    </source>
</evidence>
<dbReference type="GO" id="GO:0046872">
    <property type="term" value="F:metal ion binding"/>
    <property type="evidence" value="ECO:0007669"/>
    <property type="project" value="UniProtKB-KW"/>
</dbReference>
<keyword evidence="10" id="KW-1133">Transmembrane helix</keyword>
<evidence type="ECO:0000256" key="7">
    <source>
        <dbReference type="ARBA" id="ARBA00022741"/>
    </source>
</evidence>
<sequence length="131" mass="14562">ELFGRFDELAETYHCLRIKMLGDCYYCACGLPNPIPDHAQCTVKMGLQMIRVIRDIREETGVSALDMRIGIHTGYVLSGVLGLQKWQYDIWSDNVTIANHMESGGVAGRVHITETTLRQLGGAYEVESANG</sequence>
<dbReference type="PROSITE" id="PS50125">
    <property type="entry name" value="GUANYLATE_CYCLASE_2"/>
    <property type="match status" value="1"/>
</dbReference>
<evidence type="ECO:0000313" key="17">
    <source>
        <dbReference type="EnsemblMetazoa" id="CapteP80150"/>
    </source>
</evidence>
<keyword evidence="8" id="KW-0067">ATP-binding</keyword>
<dbReference type="SUPFAM" id="SSF55073">
    <property type="entry name" value="Nucleotide cyclase"/>
    <property type="match status" value="1"/>
</dbReference>
<evidence type="ECO:0000256" key="13">
    <source>
        <dbReference type="ARBA" id="ARBA00023239"/>
    </source>
</evidence>
<keyword evidence="18" id="KW-1185">Reference proteome</keyword>
<keyword evidence="7" id="KW-0547">Nucleotide-binding</keyword>
<dbReference type="GO" id="GO:0005524">
    <property type="term" value="F:ATP binding"/>
    <property type="evidence" value="ECO:0007669"/>
    <property type="project" value="UniProtKB-KW"/>
</dbReference>
<evidence type="ECO:0000313" key="18">
    <source>
        <dbReference type="Proteomes" id="UP000014760"/>
    </source>
</evidence>
<evidence type="ECO:0000256" key="4">
    <source>
        <dbReference type="ARBA" id="ARBA00012201"/>
    </source>
</evidence>
<reference evidence="17" key="3">
    <citation type="submission" date="2015-06" db="UniProtKB">
        <authorList>
            <consortium name="EnsemblMetazoa"/>
        </authorList>
    </citation>
    <scope>IDENTIFICATION</scope>
</reference>